<comment type="similarity">
    <text evidence="1">Belongs to the plant acyltransferase family.</text>
</comment>
<dbReference type="SMR" id="A0A8T3BCP8"/>
<evidence type="ECO:0000313" key="5">
    <source>
        <dbReference type="Proteomes" id="UP000829196"/>
    </source>
</evidence>
<sequence>MEMKQLIPKVDYTDDISSFPLLVLQVTHFKCGGASLGVGMQHHVADGSSGLHFINSWSDLSRGLPISILLSSTAISSAPAPTPSLPSPTSNTNPLLPSPLPLPLPLQTIPLSCRQPLHHHPLPPLPPQSQSKSPTSSYALLAAHIWRCVSIARDLPRNQTSKMYIATDGRQRLRPPLPAGYFGNVIFTTTPLAASESYRRRASINGSAHSIRLKPLDDEYLRSALDYLELQPISPRWCAALTPSVP</sequence>
<reference evidence="4" key="1">
    <citation type="journal article" date="2022" name="Front. Genet.">
        <title>Chromosome-Scale Assembly of the Dendrobium nobile Genome Provides Insights Into the Molecular Mechanism of the Biosynthesis of the Medicinal Active Ingredient of Dendrobium.</title>
        <authorList>
            <person name="Xu Q."/>
            <person name="Niu S.-C."/>
            <person name="Li K.-L."/>
            <person name="Zheng P.-J."/>
            <person name="Zhang X.-J."/>
            <person name="Jia Y."/>
            <person name="Liu Y."/>
            <person name="Niu Y.-X."/>
            <person name="Yu L.-H."/>
            <person name="Chen D.-F."/>
            <person name="Zhang G.-Q."/>
        </authorList>
    </citation>
    <scope>NUCLEOTIDE SEQUENCE</scope>
    <source>
        <tissue evidence="4">Leaf</tissue>
    </source>
</reference>
<evidence type="ECO:0000256" key="2">
    <source>
        <dbReference type="ARBA" id="ARBA00022679"/>
    </source>
</evidence>
<evidence type="ECO:0000256" key="1">
    <source>
        <dbReference type="ARBA" id="ARBA00009861"/>
    </source>
</evidence>
<keyword evidence="3" id="KW-0012">Acyltransferase</keyword>
<evidence type="ECO:0000256" key="3">
    <source>
        <dbReference type="ARBA" id="ARBA00023315"/>
    </source>
</evidence>
<evidence type="ECO:0008006" key="6">
    <source>
        <dbReference type="Google" id="ProtNLM"/>
    </source>
</evidence>
<dbReference type="OrthoDB" id="1918817at2759"/>
<proteinExistence type="inferred from homology"/>
<dbReference type="PANTHER" id="PTHR31642">
    <property type="entry name" value="TRICHOTHECENE 3-O-ACETYLTRANSFERASE"/>
    <property type="match status" value="1"/>
</dbReference>
<accession>A0A8T3BCP8</accession>
<dbReference type="EMBL" id="JAGYWB010000009">
    <property type="protein sequence ID" value="KAI0510766.1"/>
    <property type="molecule type" value="Genomic_DNA"/>
</dbReference>
<keyword evidence="5" id="KW-1185">Reference proteome</keyword>
<dbReference type="Gene3D" id="3.30.559.10">
    <property type="entry name" value="Chloramphenicol acetyltransferase-like domain"/>
    <property type="match status" value="2"/>
</dbReference>
<dbReference type="GO" id="GO:0016747">
    <property type="term" value="F:acyltransferase activity, transferring groups other than amino-acyl groups"/>
    <property type="evidence" value="ECO:0007669"/>
    <property type="project" value="TreeGrafter"/>
</dbReference>
<keyword evidence="2" id="KW-0808">Transferase</keyword>
<protein>
    <recommendedName>
        <fullName evidence="6">Shikimate O-hydroxycinnamoyltransferase</fullName>
    </recommendedName>
</protein>
<comment type="caution">
    <text evidence="4">The sequence shown here is derived from an EMBL/GenBank/DDBJ whole genome shotgun (WGS) entry which is preliminary data.</text>
</comment>
<dbReference type="AlphaFoldDB" id="A0A8T3BCP8"/>
<name>A0A8T3BCP8_DENNO</name>
<dbReference type="InterPro" id="IPR023213">
    <property type="entry name" value="CAT-like_dom_sf"/>
</dbReference>
<dbReference type="InterPro" id="IPR050317">
    <property type="entry name" value="Plant_Fungal_Acyltransferase"/>
</dbReference>
<dbReference type="Proteomes" id="UP000829196">
    <property type="component" value="Unassembled WGS sequence"/>
</dbReference>
<gene>
    <name evidence="4" type="ORF">KFK09_011375</name>
</gene>
<evidence type="ECO:0000313" key="4">
    <source>
        <dbReference type="EMBL" id="KAI0510766.1"/>
    </source>
</evidence>
<dbReference type="Pfam" id="PF02458">
    <property type="entry name" value="Transferase"/>
    <property type="match status" value="1"/>
</dbReference>
<organism evidence="4 5">
    <name type="scientific">Dendrobium nobile</name>
    <name type="common">Orchid</name>
    <dbReference type="NCBI Taxonomy" id="94219"/>
    <lineage>
        <taxon>Eukaryota</taxon>
        <taxon>Viridiplantae</taxon>
        <taxon>Streptophyta</taxon>
        <taxon>Embryophyta</taxon>
        <taxon>Tracheophyta</taxon>
        <taxon>Spermatophyta</taxon>
        <taxon>Magnoliopsida</taxon>
        <taxon>Liliopsida</taxon>
        <taxon>Asparagales</taxon>
        <taxon>Orchidaceae</taxon>
        <taxon>Epidendroideae</taxon>
        <taxon>Malaxideae</taxon>
        <taxon>Dendrobiinae</taxon>
        <taxon>Dendrobium</taxon>
    </lineage>
</organism>
<dbReference type="PANTHER" id="PTHR31642:SF11">
    <property type="entry name" value="SHIKIMATE O-HYDROXYCINNAMOYLTRANSFERASE"/>
    <property type="match status" value="1"/>
</dbReference>